<dbReference type="InterPro" id="IPR002686">
    <property type="entry name" value="Transposase_17"/>
</dbReference>
<accession>A0A395JL54</accession>
<dbReference type="Pfam" id="PF01797">
    <property type="entry name" value="Y1_Tnp"/>
    <property type="match status" value="1"/>
</dbReference>
<dbReference type="Gene3D" id="1.10.10.60">
    <property type="entry name" value="Homeodomain-like"/>
    <property type="match status" value="1"/>
</dbReference>
<evidence type="ECO:0000259" key="1">
    <source>
        <dbReference type="SMART" id="SM01321"/>
    </source>
</evidence>
<dbReference type="Gene3D" id="3.30.70.1290">
    <property type="entry name" value="Transposase IS200-like"/>
    <property type="match status" value="1"/>
</dbReference>
<dbReference type="SMART" id="SM01321">
    <property type="entry name" value="Y1_Tnp"/>
    <property type="match status" value="1"/>
</dbReference>
<proteinExistence type="predicted"/>
<dbReference type="InParanoid" id="A0A395JL54"/>
<dbReference type="InterPro" id="IPR036515">
    <property type="entry name" value="Transposase_17_sf"/>
</dbReference>
<dbReference type="GO" id="GO:0006313">
    <property type="term" value="P:DNA transposition"/>
    <property type="evidence" value="ECO:0007669"/>
    <property type="project" value="InterPro"/>
</dbReference>
<name>A0A395JL54_9GAMM</name>
<dbReference type="SUPFAM" id="SSF143422">
    <property type="entry name" value="Transposase IS200-like"/>
    <property type="match status" value="1"/>
</dbReference>
<dbReference type="Proteomes" id="UP000253083">
    <property type="component" value="Unassembled WGS sequence"/>
</dbReference>
<dbReference type="RefSeq" id="WP_113954905.1">
    <property type="nucleotide sequence ID" value="NZ_QNRT01000003.1"/>
</dbReference>
<reference evidence="2 3" key="1">
    <citation type="submission" date="2018-06" db="EMBL/GenBank/DDBJ databases">
        <title>Genomic Encyclopedia of Type Strains, Phase IV (KMG-IV): sequencing the most valuable type-strain genomes for metagenomic binning, comparative biology and taxonomic classification.</title>
        <authorList>
            <person name="Goeker M."/>
        </authorList>
    </citation>
    <scope>NUCLEOTIDE SEQUENCE [LARGE SCALE GENOMIC DNA]</scope>
    <source>
        <strain evidence="2 3">DSM 24032</strain>
    </source>
</reference>
<evidence type="ECO:0000313" key="2">
    <source>
        <dbReference type="EMBL" id="RBP49921.1"/>
    </source>
</evidence>
<comment type="caution">
    <text evidence="2">The sequence shown here is derived from an EMBL/GenBank/DDBJ whole genome shotgun (WGS) entry which is preliminary data.</text>
</comment>
<organism evidence="2 3">
    <name type="scientific">Arenicella xantha</name>
    <dbReference type="NCBI Taxonomy" id="644221"/>
    <lineage>
        <taxon>Bacteria</taxon>
        <taxon>Pseudomonadati</taxon>
        <taxon>Pseudomonadota</taxon>
        <taxon>Gammaproteobacteria</taxon>
        <taxon>Arenicellales</taxon>
        <taxon>Arenicellaceae</taxon>
        <taxon>Arenicella</taxon>
    </lineage>
</organism>
<dbReference type="AlphaFoldDB" id="A0A395JL54"/>
<dbReference type="PANTHER" id="PTHR34322:SF2">
    <property type="entry name" value="TRANSPOSASE IS200-LIKE DOMAIN-CONTAINING PROTEIN"/>
    <property type="match status" value="1"/>
</dbReference>
<keyword evidence="3" id="KW-1185">Reference proteome</keyword>
<dbReference type="EMBL" id="QNRT01000003">
    <property type="protein sequence ID" value="RBP49921.1"/>
    <property type="molecule type" value="Genomic_DNA"/>
</dbReference>
<gene>
    <name evidence="2" type="ORF">DFR28_103353</name>
</gene>
<evidence type="ECO:0000313" key="3">
    <source>
        <dbReference type="Proteomes" id="UP000253083"/>
    </source>
</evidence>
<sequence>MTVLGSVCERYNWVCHAYCLMSNHYHLLIETPDGNLSKGMRQLNGVYTQTFNQTNDRVGHVFQGRYKGILVEKQSYLLELARYIVLNPVRAHMVHAAGDWPWSSYRATSGISDAPKWLEVDWLLASFSGSKKNAIKSYRNFVMEGKGQPSPWAELRNQVYLGSSEFVTQMVALIDGDKDLSEIPSSQRRPKPRTLKQYFEQAQDRNHAIVTAYKSGGYTLKEIGSYFGLHYTTVSGIVKNYGVTTKIRWQYR</sequence>
<dbReference type="GO" id="GO:0003677">
    <property type="term" value="F:DNA binding"/>
    <property type="evidence" value="ECO:0007669"/>
    <property type="project" value="InterPro"/>
</dbReference>
<protein>
    <submittedName>
        <fullName evidence="2">REP element-mobilizing transposase RayT</fullName>
    </submittedName>
</protein>
<feature type="domain" description="Transposase IS200-like" evidence="1">
    <location>
        <begin position="3"/>
        <end position="87"/>
    </location>
</feature>
<dbReference type="PANTHER" id="PTHR34322">
    <property type="entry name" value="TRANSPOSASE, Y1_TNP DOMAIN-CONTAINING"/>
    <property type="match status" value="1"/>
</dbReference>
<dbReference type="GO" id="GO:0004803">
    <property type="term" value="F:transposase activity"/>
    <property type="evidence" value="ECO:0007669"/>
    <property type="project" value="InterPro"/>
</dbReference>
<dbReference type="OrthoDB" id="9814067at2"/>